<reference evidence="8" key="2">
    <citation type="submission" date="2016-02" db="EMBL/GenBank/DDBJ databases">
        <title>Draft genome sequence of five rapidly growing Mycobacterium species.</title>
        <authorList>
            <person name="Katahira K."/>
            <person name="Gotou Y."/>
            <person name="Iida K."/>
            <person name="Ogura Y."/>
            <person name="Hayashi T."/>
        </authorList>
    </citation>
    <scope>NUCLEOTIDE SEQUENCE [LARGE SCALE GENOMIC DNA]</scope>
    <source>
        <strain evidence="8">JCM15298</strain>
    </source>
</reference>
<gene>
    <name evidence="7" type="ORF">RMCC_5301</name>
</gene>
<feature type="transmembrane region" description="Helical" evidence="6">
    <location>
        <begin position="109"/>
        <end position="128"/>
    </location>
</feature>
<feature type="transmembrane region" description="Helical" evidence="6">
    <location>
        <begin position="85"/>
        <end position="103"/>
    </location>
</feature>
<reference evidence="8" key="1">
    <citation type="journal article" date="2016" name="Genome Announc.">
        <title>Draft Genome Sequences of Five Rapidly Growing Mycobacterium Species, M. thermoresistibile, M. fortuitum subsp. acetamidolyticum, M. canariasense, M. brisbanense, and M. novocastrense.</title>
        <authorList>
            <person name="Katahira K."/>
            <person name="Ogura Y."/>
            <person name="Gotoh Y."/>
            <person name="Hayashi T."/>
        </authorList>
    </citation>
    <scope>NUCLEOTIDE SEQUENCE [LARGE SCALE GENOMIC DNA]</scope>
    <source>
        <strain evidence="8">JCM15298</strain>
    </source>
</reference>
<evidence type="ECO:0000256" key="6">
    <source>
        <dbReference type="SAM" id="Phobius"/>
    </source>
</evidence>
<keyword evidence="3 6" id="KW-0812">Transmembrane</keyword>
<dbReference type="InterPro" id="IPR001851">
    <property type="entry name" value="ABC_transp_permease"/>
</dbReference>
<dbReference type="Pfam" id="PF02653">
    <property type="entry name" value="BPD_transp_2"/>
    <property type="match status" value="1"/>
</dbReference>
<keyword evidence="2" id="KW-1003">Cell membrane</keyword>
<dbReference type="GO" id="GO:0005886">
    <property type="term" value="C:plasma membrane"/>
    <property type="evidence" value="ECO:0007669"/>
    <property type="project" value="UniProtKB-SubCell"/>
</dbReference>
<feature type="transmembrane region" description="Helical" evidence="6">
    <location>
        <begin position="59"/>
        <end position="78"/>
    </location>
</feature>
<dbReference type="EMBL" id="BCSY01000081">
    <property type="protein sequence ID" value="GAS98336.1"/>
    <property type="molecule type" value="Genomic_DNA"/>
</dbReference>
<feature type="transmembrane region" description="Helical" evidence="6">
    <location>
        <begin position="135"/>
        <end position="159"/>
    </location>
</feature>
<dbReference type="GO" id="GO:0022857">
    <property type="term" value="F:transmembrane transporter activity"/>
    <property type="evidence" value="ECO:0007669"/>
    <property type="project" value="InterPro"/>
</dbReference>
<dbReference type="CDD" id="cd06579">
    <property type="entry name" value="TM_PBP1_transp_AraH_like"/>
    <property type="match status" value="1"/>
</dbReference>
<feature type="transmembrane region" description="Helical" evidence="6">
    <location>
        <begin position="287"/>
        <end position="306"/>
    </location>
</feature>
<proteinExistence type="predicted"/>
<evidence type="ECO:0000313" key="7">
    <source>
        <dbReference type="EMBL" id="GAS98336.1"/>
    </source>
</evidence>
<dbReference type="OrthoDB" id="3468954at2"/>
<protein>
    <submittedName>
        <fullName evidence="7">Inner-membrane translocator</fullName>
    </submittedName>
</protein>
<feature type="transmembrane region" description="Helical" evidence="6">
    <location>
        <begin position="28"/>
        <end position="47"/>
    </location>
</feature>
<feature type="transmembrane region" description="Helical" evidence="6">
    <location>
        <begin position="179"/>
        <end position="201"/>
    </location>
</feature>
<sequence length="344" mass="34924">MSALDTPTTSRSAPSLENAKERSGTADLIERFGLVALFIGAIVLFTALRPDIFPTAANFRSIAISGSVLAVVAMALILPLVTGRFDISVGANVGLCSIAVAGAMSHFGVNVFVAMMISVILGSAIGLINGMLVSYLGINSIITTLGTSTVIAGIVQAYTGGIPISTGLAPSLTGLSNQLFLGIPVLFVIMVLIGAVVLVVLEHSTLGRYFAAVGSNEKAASLTGLPTQRVVLTSFVGAGFLAGIAGILQIASQGNGNPQVGGIGFMLPALAAVFLGATTIRPGTYNLVGALVGLFFVGTTISGLSLMGVQPWITDVFNGLAVIVAVGLSAVFRRRRTGVAVMGS</sequence>
<accession>A0A100WHK8</accession>
<feature type="transmembrane region" description="Helical" evidence="6">
    <location>
        <begin position="230"/>
        <end position="251"/>
    </location>
</feature>
<evidence type="ECO:0000313" key="8">
    <source>
        <dbReference type="Proteomes" id="UP000069443"/>
    </source>
</evidence>
<name>A0A100WHK8_MYCCR</name>
<evidence type="ECO:0000256" key="5">
    <source>
        <dbReference type="ARBA" id="ARBA00023136"/>
    </source>
</evidence>
<dbReference type="PANTHER" id="PTHR32196:SF72">
    <property type="entry name" value="RIBOSE IMPORT PERMEASE PROTEIN RBSC"/>
    <property type="match status" value="1"/>
</dbReference>
<dbReference type="RefSeq" id="WP_062659145.1">
    <property type="nucleotide sequence ID" value="NZ_BCSY01000081.1"/>
</dbReference>
<dbReference type="STRING" id="228230.RMCC_5301"/>
<comment type="caution">
    <text evidence="7">The sequence shown here is derived from an EMBL/GenBank/DDBJ whole genome shotgun (WGS) entry which is preliminary data.</text>
</comment>
<keyword evidence="8" id="KW-1185">Reference proteome</keyword>
<evidence type="ECO:0000256" key="1">
    <source>
        <dbReference type="ARBA" id="ARBA00004651"/>
    </source>
</evidence>
<evidence type="ECO:0000256" key="2">
    <source>
        <dbReference type="ARBA" id="ARBA00022475"/>
    </source>
</evidence>
<organism evidence="7 8">
    <name type="scientific">Mycolicibacterium canariasense</name>
    <name type="common">Mycobacterium canariasense</name>
    <dbReference type="NCBI Taxonomy" id="228230"/>
    <lineage>
        <taxon>Bacteria</taxon>
        <taxon>Bacillati</taxon>
        <taxon>Actinomycetota</taxon>
        <taxon>Actinomycetes</taxon>
        <taxon>Mycobacteriales</taxon>
        <taxon>Mycobacteriaceae</taxon>
        <taxon>Mycolicibacterium</taxon>
    </lineage>
</organism>
<evidence type="ECO:0000256" key="3">
    <source>
        <dbReference type="ARBA" id="ARBA00022692"/>
    </source>
</evidence>
<evidence type="ECO:0000256" key="4">
    <source>
        <dbReference type="ARBA" id="ARBA00022989"/>
    </source>
</evidence>
<feature type="transmembrane region" description="Helical" evidence="6">
    <location>
        <begin position="312"/>
        <end position="332"/>
    </location>
</feature>
<comment type="subcellular location">
    <subcellularLocation>
        <location evidence="1">Cell membrane</location>
        <topology evidence="1">Multi-pass membrane protein</topology>
    </subcellularLocation>
</comment>
<dbReference type="AlphaFoldDB" id="A0A100WHK8"/>
<keyword evidence="5 6" id="KW-0472">Membrane</keyword>
<dbReference type="Proteomes" id="UP000069443">
    <property type="component" value="Unassembled WGS sequence"/>
</dbReference>
<feature type="transmembrane region" description="Helical" evidence="6">
    <location>
        <begin position="263"/>
        <end position="280"/>
    </location>
</feature>
<dbReference type="PANTHER" id="PTHR32196">
    <property type="entry name" value="ABC TRANSPORTER PERMEASE PROTEIN YPHD-RELATED-RELATED"/>
    <property type="match status" value="1"/>
</dbReference>
<keyword evidence="4 6" id="KW-1133">Transmembrane helix</keyword>